<gene>
    <name evidence="5" type="ORF">G8E03_09275</name>
</gene>
<dbReference type="GO" id="GO:0030288">
    <property type="term" value="C:outer membrane-bounded periplasmic space"/>
    <property type="evidence" value="ECO:0007669"/>
    <property type="project" value="TreeGrafter"/>
</dbReference>
<evidence type="ECO:0000259" key="3">
    <source>
        <dbReference type="Pfam" id="PF00149"/>
    </source>
</evidence>
<dbReference type="GO" id="GO:0016787">
    <property type="term" value="F:hydrolase activity"/>
    <property type="evidence" value="ECO:0007669"/>
    <property type="project" value="UniProtKB-KW"/>
</dbReference>
<evidence type="ECO:0000313" key="5">
    <source>
        <dbReference type="EMBL" id="QIK40942.1"/>
    </source>
</evidence>
<dbReference type="PRINTS" id="PR01607">
    <property type="entry name" value="APYRASEFAMLY"/>
</dbReference>
<dbReference type="PANTHER" id="PTHR11575">
    <property type="entry name" value="5'-NUCLEOTIDASE-RELATED"/>
    <property type="match status" value="1"/>
</dbReference>
<dbReference type="KEGG" id="mon:G8E03_09275"/>
<dbReference type="GO" id="GO:0000166">
    <property type="term" value="F:nucleotide binding"/>
    <property type="evidence" value="ECO:0007669"/>
    <property type="project" value="UniProtKB-KW"/>
</dbReference>
<proteinExistence type="inferred from homology"/>
<organism evidence="5 6">
    <name type="scientific">Pontivivens nitratireducens</name>
    <dbReference type="NCBI Taxonomy" id="2758038"/>
    <lineage>
        <taxon>Bacteria</taxon>
        <taxon>Pseudomonadati</taxon>
        <taxon>Pseudomonadota</taxon>
        <taxon>Alphaproteobacteria</taxon>
        <taxon>Rhodobacterales</taxon>
        <taxon>Paracoccaceae</taxon>
        <taxon>Pontivivens</taxon>
    </lineage>
</organism>
<evidence type="ECO:0000256" key="2">
    <source>
        <dbReference type="RuleBase" id="RU362119"/>
    </source>
</evidence>
<dbReference type="EMBL" id="CP049811">
    <property type="protein sequence ID" value="QIK40942.1"/>
    <property type="molecule type" value="Genomic_DNA"/>
</dbReference>
<sequence>MTTNFAAQGSLRLICTTDLHMAIDGSRLLADGVDNAGLAALAPAIAVARAEVKHSLLFDIGDAFQGSALTDDLEPDAAHPMQQAFDMLGYDAQTLGNHDLDFGLDALEHVLKDGRIPMICANLLCPMGQPLFDPYRILEVPFNDTILRVGITGVVPPRVMRWNGHHLRTRARVSDSVDAVRGVLPELRAAGADIVVVLAHSGIVPIDHADLDEQAALPIANLDGVDVVLCGHQHRVFPGPDFPSVDGIDPIAGTLNGTPAIMAGSSGQRIGVLDLSLAHDGKCWSVCAHRASFRRAAPQRDPAIAAIAAPHVARTRARLAEPISSTPYPLCTVFAAMADSRAVRVVQAAYLDAGRRALDTELPLLAVSSPYRTGGRSGPEAYTSLPAGTLYHSAISDLCPFANRIIAVEATGAQMIDWLEMASLHLGHLHSDQPTQPLINPEMPGYNFDAALGLTYRIDPTQPPRFCVSGALIDPTARRIVDIHHDGAPLDPAQRFAVITSSYRVSGGGNFPGLSDLRILHDGIGTMSDLVTRWISASPDGIEVPPPSWQLSPSNTVRATYRTGASRSSQDVRPHQLVSAGITADGWHDWDVTLNPLED</sequence>
<dbReference type="InterPro" id="IPR036907">
    <property type="entry name" value="5'-Nucleotdase_C_sf"/>
</dbReference>
<dbReference type="InterPro" id="IPR006179">
    <property type="entry name" value="5_nucleotidase/apyrase"/>
</dbReference>
<dbReference type="Pfam" id="PF02872">
    <property type="entry name" value="5_nucleotid_C"/>
    <property type="match status" value="1"/>
</dbReference>
<keyword evidence="6" id="KW-1185">Reference proteome</keyword>
<evidence type="ECO:0008006" key="7">
    <source>
        <dbReference type="Google" id="ProtNLM"/>
    </source>
</evidence>
<dbReference type="Gene3D" id="3.60.21.10">
    <property type="match status" value="1"/>
</dbReference>
<dbReference type="SUPFAM" id="SSF55816">
    <property type="entry name" value="5'-nucleotidase (syn. UDP-sugar hydrolase), C-terminal domain"/>
    <property type="match status" value="1"/>
</dbReference>
<evidence type="ECO:0000259" key="4">
    <source>
        <dbReference type="Pfam" id="PF02872"/>
    </source>
</evidence>
<dbReference type="InterPro" id="IPR008334">
    <property type="entry name" value="5'-Nucleotdase_C"/>
</dbReference>
<evidence type="ECO:0000256" key="1">
    <source>
        <dbReference type="ARBA" id="ARBA00022729"/>
    </source>
</evidence>
<keyword evidence="1" id="KW-0732">Signal</keyword>
<name>A0A6G7VLY2_9RHOB</name>
<dbReference type="Gene3D" id="3.90.780.10">
    <property type="entry name" value="5'-Nucleotidase, C-terminal domain"/>
    <property type="match status" value="1"/>
</dbReference>
<feature type="domain" description="5'-Nucleotidase C-terminal" evidence="4">
    <location>
        <begin position="383"/>
        <end position="515"/>
    </location>
</feature>
<dbReference type="InterPro" id="IPR029052">
    <property type="entry name" value="Metallo-depent_PP-like"/>
</dbReference>
<evidence type="ECO:0000313" key="6">
    <source>
        <dbReference type="Proteomes" id="UP000500791"/>
    </source>
</evidence>
<dbReference type="AlphaFoldDB" id="A0A6G7VLY2"/>
<comment type="similarity">
    <text evidence="2">Belongs to the 5'-nucleotidase family.</text>
</comment>
<dbReference type="Proteomes" id="UP000500791">
    <property type="component" value="Chromosome"/>
</dbReference>
<feature type="domain" description="Calcineurin-like phosphoesterase" evidence="3">
    <location>
        <begin position="11"/>
        <end position="235"/>
    </location>
</feature>
<keyword evidence="2" id="KW-0378">Hydrolase</keyword>
<protein>
    <recommendedName>
        <fullName evidence="7">2',3'-cyclic-nucleotide 2'-phosphodiesterase</fullName>
    </recommendedName>
</protein>
<dbReference type="SUPFAM" id="SSF56300">
    <property type="entry name" value="Metallo-dependent phosphatases"/>
    <property type="match status" value="1"/>
</dbReference>
<dbReference type="PANTHER" id="PTHR11575:SF6">
    <property type="entry name" value="2',3'-CYCLIC-NUCLEOTIDE 2'-PHOSPHODIESTERASE_3'-NUCLEOTIDASE"/>
    <property type="match status" value="1"/>
</dbReference>
<dbReference type="InterPro" id="IPR004843">
    <property type="entry name" value="Calcineurin-like_PHP"/>
</dbReference>
<reference evidence="5 6" key="1">
    <citation type="submission" date="2020-03" db="EMBL/GenBank/DDBJ databases">
        <title>Complete genome sequence of Monaibacterium sp. ALG8 with diverse plasmids.</title>
        <authorList>
            <person name="Sun C."/>
        </authorList>
    </citation>
    <scope>NUCLEOTIDE SEQUENCE [LARGE SCALE GENOMIC DNA]</scope>
    <source>
        <strain evidence="5 6">ALG8</strain>
    </source>
</reference>
<dbReference type="Pfam" id="PF00149">
    <property type="entry name" value="Metallophos"/>
    <property type="match status" value="1"/>
</dbReference>
<dbReference type="RefSeq" id="WP_166190941.1">
    <property type="nucleotide sequence ID" value="NZ_CP049811.1"/>
</dbReference>
<accession>A0A6G7VLY2</accession>
<keyword evidence="2" id="KW-0547">Nucleotide-binding</keyword>
<dbReference type="GO" id="GO:0009166">
    <property type="term" value="P:nucleotide catabolic process"/>
    <property type="evidence" value="ECO:0007669"/>
    <property type="project" value="InterPro"/>
</dbReference>